<dbReference type="PANTHER" id="PTHR35526:SF3">
    <property type="entry name" value="ANTI-SIGMA-F FACTOR RSBW"/>
    <property type="match status" value="1"/>
</dbReference>
<keyword evidence="5" id="KW-1185">Reference proteome</keyword>
<feature type="domain" description="Histidine kinase/HSP90-like ATPase" evidence="3">
    <location>
        <begin position="284"/>
        <end position="371"/>
    </location>
</feature>
<protein>
    <submittedName>
        <fullName evidence="4">Uncharacterized protein</fullName>
    </submittedName>
</protein>
<accession>A0A919T3P9</accession>
<dbReference type="InterPro" id="IPR036890">
    <property type="entry name" value="HATPase_C_sf"/>
</dbReference>
<evidence type="ECO:0000259" key="3">
    <source>
        <dbReference type="Pfam" id="PF13581"/>
    </source>
</evidence>
<dbReference type="SUPFAM" id="SSF53474">
    <property type="entry name" value="alpha/beta-Hydrolases"/>
    <property type="match status" value="1"/>
</dbReference>
<keyword evidence="1" id="KW-0723">Serine/threonine-protein kinase</keyword>
<dbReference type="Proteomes" id="UP000677082">
    <property type="component" value="Unassembled WGS sequence"/>
</dbReference>
<proteinExistence type="predicted"/>
<comment type="caution">
    <text evidence="4">The sequence shown here is derived from an EMBL/GenBank/DDBJ whole genome shotgun (WGS) entry which is preliminary data.</text>
</comment>
<keyword evidence="1" id="KW-0808">Transferase</keyword>
<dbReference type="InterPro" id="IPR000073">
    <property type="entry name" value="AB_hydrolase_1"/>
</dbReference>
<dbReference type="InterPro" id="IPR029058">
    <property type="entry name" value="AB_hydrolase_fold"/>
</dbReference>
<gene>
    <name evidence="4" type="ORF">Ato02nite_004660</name>
</gene>
<dbReference type="InterPro" id="IPR003594">
    <property type="entry name" value="HATPase_dom"/>
</dbReference>
<dbReference type="PANTHER" id="PTHR35526">
    <property type="entry name" value="ANTI-SIGMA-F FACTOR RSBW-RELATED"/>
    <property type="match status" value="1"/>
</dbReference>
<dbReference type="CDD" id="cd16936">
    <property type="entry name" value="HATPase_RsbW-like"/>
    <property type="match status" value="1"/>
</dbReference>
<sequence>MPRTARMSSDQRHLIRAAPSPAEGFVSVMATVRDMRLHIRQRVDPGSTTPAWLLLHGLAVSHRYLMPTAAALPGSVFVPDLPGFGLSGKPDDVLTTEQHAEVVADWMVASGLSGVNVLGNSFGCQVAVELAVRHPELVASLVLVGPTADPAAPTAGALLRRWLRDLLREDPHQIPMILTDFRDAGPRRIWRTLGHSVDHRIECRIPLVDAPILVLRGQYDPIAPASWTTHAASLATAGTSADVPGAAHNAVTTAGATVAGYGRAHTALPADDHRMSLDHGTPTAQARRLAERVLHDWNMTDRTEEVLLVTTELVQNVAKHTADGGELRLRRQDDSILIEVTDSDPQLPQLKRTPPTVAGGRGLLLVAATARQWGSRPVRWAGRAGKIVWAEIARRLPN</sequence>
<evidence type="ECO:0000313" key="4">
    <source>
        <dbReference type="EMBL" id="GIM88673.1"/>
    </source>
</evidence>
<dbReference type="AlphaFoldDB" id="A0A919T3P9"/>
<dbReference type="InterPro" id="IPR050267">
    <property type="entry name" value="Anti-sigma-factor_SerPK"/>
</dbReference>
<feature type="domain" description="AB hydrolase-1" evidence="2">
    <location>
        <begin position="53"/>
        <end position="166"/>
    </location>
</feature>
<reference evidence="4 5" key="1">
    <citation type="submission" date="2021-03" db="EMBL/GenBank/DDBJ databases">
        <title>Whole genome shotgun sequence of Actinoplanes toevensis NBRC 105298.</title>
        <authorList>
            <person name="Komaki H."/>
            <person name="Tamura T."/>
        </authorList>
    </citation>
    <scope>NUCLEOTIDE SEQUENCE [LARGE SCALE GENOMIC DNA]</scope>
    <source>
        <strain evidence="4 5">NBRC 105298</strain>
    </source>
</reference>
<organism evidence="4 5">
    <name type="scientific">Paractinoplanes toevensis</name>
    <dbReference type="NCBI Taxonomy" id="571911"/>
    <lineage>
        <taxon>Bacteria</taxon>
        <taxon>Bacillati</taxon>
        <taxon>Actinomycetota</taxon>
        <taxon>Actinomycetes</taxon>
        <taxon>Micromonosporales</taxon>
        <taxon>Micromonosporaceae</taxon>
        <taxon>Paractinoplanes</taxon>
    </lineage>
</organism>
<dbReference type="EMBL" id="BOQN01000005">
    <property type="protein sequence ID" value="GIM88673.1"/>
    <property type="molecule type" value="Genomic_DNA"/>
</dbReference>
<dbReference type="Gene3D" id="3.30.565.10">
    <property type="entry name" value="Histidine kinase-like ATPase, C-terminal domain"/>
    <property type="match status" value="1"/>
</dbReference>
<evidence type="ECO:0000259" key="2">
    <source>
        <dbReference type="Pfam" id="PF00561"/>
    </source>
</evidence>
<dbReference type="Pfam" id="PF13581">
    <property type="entry name" value="HATPase_c_2"/>
    <property type="match status" value="1"/>
</dbReference>
<dbReference type="PRINTS" id="PR00111">
    <property type="entry name" value="ABHYDROLASE"/>
</dbReference>
<dbReference type="SUPFAM" id="SSF55874">
    <property type="entry name" value="ATPase domain of HSP90 chaperone/DNA topoisomerase II/histidine kinase"/>
    <property type="match status" value="1"/>
</dbReference>
<name>A0A919T3P9_9ACTN</name>
<dbReference type="Pfam" id="PF00561">
    <property type="entry name" value="Abhydrolase_1"/>
    <property type="match status" value="1"/>
</dbReference>
<dbReference type="GO" id="GO:0004674">
    <property type="term" value="F:protein serine/threonine kinase activity"/>
    <property type="evidence" value="ECO:0007669"/>
    <property type="project" value="UniProtKB-KW"/>
</dbReference>
<dbReference type="Gene3D" id="3.40.50.1820">
    <property type="entry name" value="alpha/beta hydrolase"/>
    <property type="match status" value="1"/>
</dbReference>
<keyword evidence="1" id="KW-0418">Kinase</keyword>
<evidence type="ECO:0000256" key="1">
    <source>
        <dbReference type="ARBA" id="ARBA00022527"/>
    </source>
</evidence>
<evidence type="ECO:0000313" key="5">
    <source>
        <dbReference type="Proteomes" id="UP000677082"/>
    </source>
</evidence>